<evidence type="ECO:0000313" key="2">
    <source>
        <dbReference type="EMBL" id="CAF4221241.1"/>
    </source>
</evidence>
<keyword evidence="1" id="KW-0472">Membrane</keyword>
<feature type="transmembrane region" description="Helical" evidence="1">
    <location>
        <begin position="6"/>
        <end position="23"/>
    </location>
</feature>
<proteinExistence type="predicted"/>
<gene>
    <name evidence="2" type="ORF">TSG867_LOCUS1296</name>
</gene>
<dbReference type="AlphaFoldDB" id="A0A820CEP7"/>
<sequence length="126" mass="14311">MMQLTGIYYCIFAVFSLTVRLQSQRCDGMAKYAACSSHSACACFPMVSSSNASICIDQFWMSCSELVPCESPNNTCNEPEHLCVYHTRCHAFPICYPVPSFNPEYCQPIRKSTCTNYLRTLTMQKR</sequence>
<keyword evidence="1" id="KW-0812">Transmembrane</keyword>
<organism evidence="2 3">
    <name type="scientific">Rotaria socialis</name>
    <dbReference type="NCBI Taxonomy" id="392032"/>
    <lineage>
        <taxon>Eukaryota</taxon>
        <taxon>Metazoa</taxon>
        <taxon>Spiralia</taxon>
        <taxon>Gnathifera</taxon>
        <taxon>Rotifera</taxon>
        <taxon>Eurotatoria</taxon>
        <taxon>Bdelloidea</taxon>
        <taxon>Philodinida</taxon>
        <taxon>Philodinidae</taxon>
        <taxon>Rotaria</taxon>
    </lineage>
</organism>
<protein>
    <submittedName>
        <fullName evidence="2">Uncharacterized protein</fullName>
    </submittedName>
</protein>
<comment type="caution">
    <text evidence="2">The sequence shown here is derived from an EMBL/GenBank/DDBJ whole genome shotgun (WGS) entry which is preliminary data.</text>
</comment>
<accession>A0A820CEP7</accession>
<reference evidence="2" key="1">
    <citation type="submission" date="2021-02" db="EMBL/GenBank/DDBJ databases">
        <authorList>
            <person name="Nowell W R."/>
        </authorList>
    </citation>
    <scope>NUCLEOTIDE SEQUENCE</scope>
</reference>
<dbReference type="EMBL" id="CAJOBQ010000028">
    <property type="protein sequence ID" value="CAF4221241.1"/>
    <property type="molecule type" value="Genomic_DNA"/>
</dbReference>
<evidence type="ECO:0000256" key="1">
    <source>
        <dbReference type="SAM" id="Phobius"/>
    </source>
</evidence>
<keyword evidence="1" id="KW-1133">Transmembrane helix</keyword>
<evidence type="ECO:0000313" key="3">
    <source>
        <dbReference type="Proteomes" id="UP000663862"/>
    </source>
</evidence>
<dbReference type="Proteomes" id="UP000663862">
    <property type="component" value="Unassembled WGS sequence"/>
</dbReference>
<name>A0A820CEP7_9BILA</name>